<keyword evidence="2" id="KW-1185">Reference proteome</keyword>
<reference evidence="1 2" key="1">
    <citation type="submission" date="2024-02" db="EMBL/GenBank/DDBJ databases">
        <title>Chromosome-level genome assembly of the Eurasian Minnow (Phoxinus phoxinus).</title>
        <authorList>
            <person name="Oriowo T.O."/>
            <person name="Martin S."/>
            <person name="Stange M."/>
            <person name="Chrysostomakis Y."/>
            <person name="Brown T."/>
            <person name="Winkler S."/>
            <person name="Kukowka S."/>
            <person name="Myers E.W."/>
            <person name="Bohne A."/>
        </authorList>
    </citation>
    <scope>NUCLEOTIDE SEQUENCE [LARGE SCALE GENOMIC DNA]</scope>
    <source>
        <strain evidence="1">ZFMK-TIS-60720</strain>
        <tissue evidence="1">Whole Organism</tissue>
    </source>
</reference>
<name>A0AAN9D949_9TELE</name>
<dbReference type="Proteomes" id="UP001364617">
    <property type="component" value="Unassembled WGS sequence"/>
</dbReference>
<comment type="caution">
    <text evidence="1">The sequence shown here is derived from an EMBL/GenBank/DDBJ whole genome shotgun (WGS) entry which is preliminary data.</text>
</comment>
<accession>A0AAN9D949</accession>
<proteinExistence type="predicted"/>
<protein>
    <submittedName>
        <fullName evidence="1">Uncharacterized protein</fullName>
    </submittedName>
</protein>
<evidence type="ECO:0000313" key="1">
    <source>
        <dbReference type="EMBL" id="KAK7160707.1"/>
    </source>
</evidence>
<sequence length="21" mass="2149">MGQNSTVKFGTVTRVAGAVPK</sequence>
<dbReference type="EMBL" id="JAYKXH010000008">
    <property type="protein sequence ID" value="KAK7160707.1"/>
    <property type="molecule type" value="Genomic_DNA"/>
</dbReference>
<dbReference type="AlphaFoldDB" id="A0AAN9D949"/>
<evidence type="ECO:0000313" key="2">
    <source>
        <dbReference type="Proteomes" id="UP001364617"/>
    </source>
</evidence>
<gene>
    <name evidence="1" type="ORF">R3I93_008389</name>
</gene>
<organism evidence="1 2">
    <name type="scientific">Phoxinus phoxinus</name>
    <name type="common">Eurasian minnow</name>
    <dbReference type="NCBI Taxonomy" id="58324"/>
    <lineage>
        <taxon>Eukaryota</taxon>
        <taxon>Metazoa</taxon>
        <taxon>Chordata</taxon>
        <taxon>Craniata</taxon>
        <taxon>Vertebrata</taxon>
        <taxon>Euteleostomi</taxon>
        <taxon>Actinopterygii</taxon>
        <taxon>Neopterygii</taxon>
        <taxon>Teleostei</taxon>
        <taxon>Ostariophysi</taxon>
        <taxon>Cypriniformes</taxon>
        <taxon>Leuciscidae</taxon>
        <taxon>Phoxininae</taxon>
        <taxon>Phoxinus</taxon>
    </lineage>
</organism>